<dbReference type="InterPro" id="IPR037056">
    <property type="entry name" value="RNase_H1_N_sf"/>
</dbReference>
<dbReference type="Gene3D" id="3.40.970.10">
    <property type="entry name" value="Ribonuclease H1, N-terminal domain"/>
    <property type="match status" value="1"/>
</dbReference>
<evidence type="ECO:0000313" key="4">
    <source>
        <dbReference type="Proteomes" id="UP000092993"/>
    </source>
</evidence>
<dbReference type="OMA" id="WKARVED"/>
<feature type="compositionally biased region" description="Low complexity" evidence="1">
    <location>
        <begin position="137"/>
        <end position="147"/>
    </location>
</feature>
<accession>A0A1C7MNB4</accession>
<dbReference type="EMBL" id="LUGG01000003">
    <property type="protein sequence ID" value="OBZ76474.1"/>
    <property type="molecule type" value="Genomic_DNA"/>
</dbReference>
<dbReference type="AlphaFoldDB" id="A0A1C7MNB4"/>
<evidence type="ECO:0000313" key="3">
    <source>
        <dbReference type="EMBL" id="OBZ76474.1"/>
    </source>
</evidence>
<evidence type="ECO:0000256" key="1">
    <source>
        <dbReference type="SAM" id="MobiDB-lite"/>
    </source>
</evidence>
<reference evidence="3 4" key="1">
    <citation type="submission" date="2016-03" db="EMBL/GenBank/DDBJ databases">
        <title>Whole genome sequencing of Grifola frondosa 9006-11.</title>
        <authorList>
            <person name="Min B."/>
            <person name="Park H."/>
            <person name="Kim J.-G."/>
            <person name="Cho H."/>
            <person name="Oh Y.-L."/>
            <person name="Kong W.-S."/>
            <person name="Choi I.-G."/>
        </authorList>
    </citation>
    <scope>NUCLEOTIDE SEQUENCE [LARGE SCALE GENOMIC DNA]</scope>
    <source>
        <strain evidence="3 4">9006-11</strain>
    </source>
</reference>
<evidence type="ECO:0000259" key="2">
    <source>
        <dbReference type="Pfam" id="PF01693"/>
    </source>
</evidence>
<gene>
    <name evidence="3" type="ORF">A0H81_02990</name>
</gene>
<feature type="domain" description="Ribonuclease H1 N-terminal" evidence="2">
    <location>
        <begin position="20"/>
        <end position="62"/>
    </location>
</feature>
<dbReference type="Proteomes" id="UP000092993">
    <property type="component" value="Unassembled WGS sequence"/>
</dbReference>
<dbReference type="SUPFAM" id="SSF55658">
    <property type="entry name" value="L9 N-domain-like"/>
    <property type="match status" value="1"/>
</dbReference>
<dbReference type="Pfam" id="PF01693">
    <property type="entry name" value="Cauli_VI"/>
    <property type="match status" value="1"/>
</dbReference>
<dbReference type="InterPro" id="IPR009027">
    <property type="entry name" value="Ribosomal_bL9/RNase_H1_N"/>
</dbReference>
<comment type="caution">
    <text evidence="3">The sequence shown here is derived from an EMBL/GenBank/DDBJ whole genome shotgun (WGS) entry which is preliminary data.</text>
</comment>
<keyword evidence="4" id="KW-1185">Reference proteome</keyword>
<proteinExistence type="predicted"/>
<feature type="compositionally biased region" description="Polar residues" evidence="1">
    <location>
        <begin position="106"/>
        <end position="136"/>
    </location>
</feature>
<dbReference type="InterPro" id="IPR011320">
    <property type="entry name" value="RNase_H1_N"/>
</dbReference>
<feature type="region of interest" description="Disordered" evidence="1">
    <location>
        <begin position="105"/>
        <end position="147"/>
    </location>
</feature>
<name>A0A1C7MNB4_GRIFR</name>
<dbReference type="OrthoDB" id="2612908at2759"/>
<organism evidence="3 4">
    <name type="scientific">Grifola frondosa</name>
    <name type="common">Maitake</name>
    <name type="synonym">Polyporus frondosus</name>
    <dbReference type="NCBI Taxonomy" id="5627"/>
    <lineage>
        <taxon>Eukaryota</taxon>
        <taxon>Fungi</taxon>
        <taxon>Dikarya</taxon>
        <taxon>Basidiomycota</taxon>
        <taxon>Agaricomycotina</taxon>
        <taxon>Agaricomycetes</taxon>
        <taxon>Polyporales</taxon>
        <taxon>Grifolaceae</taxon>
        <taxon>Grifola</taxon>
    </lineage>
</organism>
<protein>
    <recommendedName>
        <fullName evidence="2">Ribonuclease H1 N-terminal domain-containing protein</fullName>
    </recommendedName>
</protein>
<sequence>MEHNDSLDLISGAMAGTSEFYAVVYGHHTGVYYKWDDVKLEILKFSNNRYKKFHEFREALEFMVRKGGDAEDSPDEERYWASVDPISDEMAASLTDTFINVKAQYEASSPSKPQTTGIPQKTTETPRTPYRPSTTFTSVNSAASSTMSSSPMSEMSFSFENLGFGDSVNKPTPFNRILSPPQITQPSASTTPPPVYRYERELHGIVRTHYDRVDREQVPILTLGYWVNTYLFTHGYSSEAMLIINNTLTRSSSEEEFIGYLAGRGMPVMELHFLWLLFGVADAN</sequence>